<dbReference type="Proteomes" id="UP000002630">
    <property type="component" value="Linkage Group LG27"/>
</dbReference>
<dbReference type="OrthoDB" id="204918at2759"/>
<sequence>MKLFSTTTAVLCLASAADGFVVAPPSSRASVAAPGRQCTRMVSPLPAAAAASAGASSLTTVLQSSVVPLIAAAGGVAEPGTVDAPGWVLPAGAVAVILTAGLIPLLLKPGDDAARDMQERDEGLWEQNKKL</sequence>
<feature type="chain" id="PRO_5003116953" evidence="2">
    <location>
        <begin position="20"/>
        <end position="131"/>
    </location>
</feature>
<feature type="transmembrane region" description="Helical" evidence="1">
    <location>
        <begin position="87"/>
        <end position="107"/>
    </location>
</feature>
<proteinExistence type="predicted"/>
<evidence type="ECO:0000313" key="4">
    <source>
        <dbReference type="Proteomes" id="UP000002630"/>
    </source>
</evidence>
<reference evidence="3 4" key="1">
    <citation type="journal article" date="2010" name="Nature">
        <title>The Ectocarpus genome and the independent evolution of multicellularity in brown algae.</title>
        <authorList>
            <person name="Cock J.M."/>
            <person name="Sterck L."/>
            <person name="Rouze P."/>
            <person name="Scornet D."/>
            <person name="Allen A.E."/>
            <person name="Amoutzias G."/>
            <person name="Anthouard V."/>
            <person name="Artiguenave F."/>
            <person name="Aury J.M."/>
            <person name="Badger J.H."/>
            <person name="Beszteri B."/>
            <person name="Billiau K."/>
            <person name="Bonnet E."/>
            <person name="Bothwell J.H."/>
            <person name="Bowler C."/>
            <person name="Boyen C."/>
            <person name="Brownlee C."/>
            <person name="Carrano C.J."/>
            <person name="Charrier B."/>
            <person name="Cho G.Y."/>
            <person name="Coelho S.M."/>
            <person name="Collen J."/>
            <person name="Corre E."/>
            <person name="Da Silva C."/>
            <person name="Delage L."/>
            <person name="Delaroque N."/>
            <person name="Dittami S.M."/>
            <person name="Doulbeau S."/>
            <person name="Elias M."/>
            <person name="Farnham G."/>
            <person name="Gachon C.M."/>
            <person name="Gschloessl B."/>
            <person name="Heesch S."/>
            <person name="Jabbari K."/>
            <person name="Jubin C."/>
            <person name="Kawai H."/>
            <person name="Kimura K."/>
            <person name="Kloareg B."/>
            <person name="Kupper F.C."/>
            <person name="Lang D."/>
            <person name="Le Bail A."/>
            <person name="Leblanc C."/>
            <person name="Lerouge P."/>
            <person name="Lohr M."/>
            <person name="Lopez P.J."/>
            <person name="Martens C."/>
            <person name="Maumus F."/>
            <person name="Michel G."/>
            <person name="Miranda-Saavedra D."/>
            <person name="Morales J."/>
            <person name="Moreau H."/>
            <person name="Motomura T."/>
            <person name="Nagasato C."/>
            <person name="Napoli C.A."/>
            <person name="Nelson D.R."/>
            <person name="Nyvall-Collen P."/>
            <person name="Peters A.F."/>
            <person name="Pommier C."/>
            <person name="Potin P."/>
            <person name="Poulain J."/>
            <person name="Quesneville H."/>
            <person name="Read B."/>
            <person name="Rensing S.A."/>
            <person name="Ritter A."/>
            <person name="Rousvoal S."/>
            <person name="Samanta M."/>
            <person name="Samson G."/>
            <person name="Schroeder D.C."/>
            <person name="Segurens B."/>
            <person name="Strittmatter M."/>
            <person name="Tonon T."/>
            <person name="Tregear J.W."/>
            <person name="Valentin K."/>
            <person name="von Dassow P."/>
            <person name="Yamagishi T."/>
            <person name="Van de Peer Y."/>
            <person name="Wincker P."/>
        </authorList>
    </citation>
    <scope>NUCLEOTIDE SEQUENCE [LARGE SCALE GENOMIC DNA]</scope>
    <source>
        <strain evidence="4">Ec32 / CCAP1310/4</strain>
    </source>
</reference>
<gene>
    <name evidence="3" type="ORF">Esi_0103_0003</name>
</gene>
<dbReference type="EMBL" id="FN647715">
    <property type="protein sequence ID" value="CBN78173.1"/>
    <property type="molecule type" value="Genomic_DNA"/>
</dbReference>
<keyword evidence="1" id="KW-1133">Transmembrane helix</keyword>
<protein>
    <submittedName>
        <fullName evidence="3">Uncharacterized protein</fullName>
    </submittedName>
</protein>
<keyword evidence="1" id="KW-0812">Transmembrane</keyword>
<keyword evidence="1" id="KW-0472">Membrane</keyword>
<dbReference type="InParanoid" id="D8LCD7"/>
<keyword evidence="2" id="KW-0732">Signal</keyword>
<name>D8LCD7_ECTSI</name>
<dbReference type="EMBL" id="FN649752">
    <property type="protein sequence ID" value="CBN78173.1"/>
    <property type="molecule type" value="Genomic_DNA"/>
</dbReference>
<evidence type="ECO:0000256" key="2">
    <source>
        <dbReference type="SAM" id="SignalP"/>
    </source>
</evidence>
<accession>D8LCD7</accession>
<evidence type="ECO:0000313" key="3">
    <source>
        <dbReference type="EMBL" id="CBN78173.1"/>
    </source>
</evidence>
<organism evidence="3 4">
    <name type="scientific">Ectocarpus siliculosus</name>
    <name type="common">Brown alga</name>
    <name type="synonym">Conferva siliculosa</name>
    <dbReference type="NCBI Taxonomy" id="2880"/>
    <lineage>
        <taxon>Eukaryota</taxon>
        <taxon>Sar</taxon>
        <taxon>Stramenopiles</taxon>
        <taxon>Ochrophyta</taxon>
        <taxon>PX clade</taxon>
        <taxon>Phaeophyceae</taxon>
        <taxon>Ectocarpales</taxon>
        <taxon>Ectocarpaceae</taxon>
        <taxon>Ectocarpus</taxon>
    </lineage>
</organism>
<feature type="signal peptide" evidence="2">
    <location>
        <begin position="1"/>
        <end position="19"/>
    </location>
</feature>
<keyword evidence="4" id="KW-1185">Reference proteome</keyword>
<evidence type="ECO:0000256" key="1">
    <source>
        <dbReference type="SAM" id="Phobius"/>
    </source>
</evidence>
<dbReference type="AlphaFoldDB" id="D8LCD7"/>